<dbReference type="EMBL" id="BPLQ01013528">
    <property type="protein sequence ID" value="GIY72842.1"/>
    <property type="molecule type" value="Genomic_DNA"/>
</dbReference>
<accession>A0AAV4VR87</accession>
<dbReference type="Proteomes" id="UP001054837">
    <property type="component" value="Unassembled WGS sequence"/>
</dbReference>
<comment type="caution">
    <text evidence="2">The sequence shown here is derived from an EMBL/GenBank/DDBJ whole genome shotgun (WGS) entry which is preliminary data.</text>
</comment>
<sequence length="105" mass="12543">MLLLQENRLVPRPFIRFHPMAATHRKRATSPSPPQNNKKNPEETEQKRKKRIYNPLESREEDLPTGVLYKTLHSNERIWKRLISEEEEVARQPSRYSAHLWQSNS</sequence>
<feature type="region of interest" description="Disordered" evidence="1">
    <location>
        <begin position="17"/>
        <end position="58"/>
    </location>
</feature>
<organism evidence="2 3">
    <name type="scientific">Caerostris darwini</name>
    <dbReference type="NCBI Taxonomy" id="1538125"/>
    <lineage>
        <taxon>Eukaryota</taxon>
        <taxon>Metazoa</taxon>
        <taxon>Ecdysozoa</taxon>
        <taxon>Arthropoda</taxon>
        <taxon>Chelicerata</taxon>
        <taxon>Arachnida</taxon>
        <taxon>Araneae</taxon>
        <taxon>Araneomorphae</taxon>
        <taxon>Entelegynae</taxon>
        <taxon>Araneoidea</taxon>
        <taxon>Araneidae</taxon>
        <taxon>Caerostris</taxon>
    </lineage>
</organism>
<evidence type="ECO:0000313" key="3">
    <source>
        <dbReference type="Proteomes" id="UP001054837"/>
    </source>
</evidence>
<protein>
    <submittedName>
        <fullName evidence="2">Uncharacterized protein</fullName>
    </submittedName>
</protein>
<keyword evidence="3" id="KW-1185">Reference proteome</keyword>
<gene>
    <name evidence="2" type="ORF">CDAR_305721</name>
</gene>
<dbReference type="AlphaFoldDB" id="A0AAV4VR87"/>
<reference evidence="2 3" key="1">
    <citation type="submission" date="2021-06" db="EMBL/GenBank/DDBJ databases">
        <title>Caerostris darwini draft genome.</title>
        <authorList>
            <person name="Kono N."/>
            <person name="Arakawa K."/>
        </authorList>
    </citation>
    <scope>NUCLEOTIDE SEQUENCE [LARGE SCALE GENOMIC DNA]</scope>
</reference>
<evidence type="ECO:0000313" key="2">
    <source>
        <dbReference type="EMBL" id="GIY72842.1"/>
    </source>
</evidence>
<proteinExistence type="predicted"/>
<name>A0AAV4VR87_9ARAC</name>
<evidence type="ECO:0000256" key="1">
    <source>
        <dbReference type="SAM" id="MobiDB-lite"/>
    </source>
</evidence>